<sequence length="40" mass="4492">MAARSSDSSGISSLKREVSDQDREPDNLKRTVEDLSRKVK</sequence>
<feature type="region of interest" description="Disordered" evidence="1">
    <location>
        <begin position="1"/>
        <end position="40"/>
    </location>
</feature>
<proteinExistence type="predicted"/>
<feature type="compositionally biased region" description="Low complexity" evidence="1">
    <location>
        <begin position="1"/>
        <end position="13"/>
    </location>
</feature>
<evidence type="ECO:0000313" key="2">
    <source>
        <dbReference type="EMBL" id="MFL9001745.1"/>
    </source>
</evidence>
<keyword evidence="3" id="KW-1185">Reference proteome</keyword>
<gene>
    <name evidence="2" type="ORF">ACJ8NA_24240</name>
</gene>
<accession>A0ABW8W8X7</accession>
<dbReference type="Proteomes" id="UP001628646">
    <property type="component" value="Unassembled WGS sequence"/>
</dbReference>
<comment type="caution">
    <text evidence="2">The sequence shown here is derived from an EMBL/GenBank/DDBJ whole genome shotgun (WGS) entry which is preliminary data.</text>
</comment>
<dbReference type="RefSeq" id="WP_256585663.1">
    <property type="nucleotide sequence ID" value="NZ_JBJNUX010000008.1"/>
</dbReference>
<evidence type="ECO:0000313" key="3">
    <source>
        <dbReference type="Proteomes" id="UP001628646"/>
    </source>
</evidence>
<name>A0ABW8W8X7_9PSED</name>
<organism evidence="2 3">
    <name type="scientific">Pseudomonas azerbaijanorientalis</name>
    <dbReference type="NCBI Taxonomy" id="2842350"/>
    <lineage>
        <taxon>Bacteria</taxon>
        <taxon>Pseudomonadati</taxon>
        <taxon>Pseudomonadota</taxon>
        <taxon>Gammaproteobacteria</taxon>
        <taxon>Pseudomonadales</taxon>
        <taxon>Pseudomonadaceae</taxon>
        <taxon>Pseudomonas</taxon>
    </lineage>
</organism>
<dbReference type="EMBL" id="JBJNUY010000011">
    <property type="protein sequence ID" value="MFL9001745.1"/>
    <property type="molecule type" value="Genomic_DNA"/>
</dbReference>
<protein>
    <submittedName>
        <fullName evidence="2">Uncharacterized protein</fullName>
    </submittedName>
</protein>
<evidence type="ECO:0000256" key="1">
    <source>
        <dbReference type="SAM" id="MobiDB-lite"/>
    </source>
</evidence>
<reference evidence="2 3" key="1">
    <citation type="submission" date="2024-12" db="EMBL/GenBank/DDBJ databases">
        <title>Pseudomonas species isolated from Lotus nodules promote plant growth.</title>
        <authorList>
            <person name="Yu Y.-H."/>
            <person name="Kurtenbach J."/>
            <person name="Crosbie D."/>
            <person name="Brachmann A."/>
            <person name="Marin M."/>
        </authorList>
    </citation>
    <scope>NUCLEOTIDE SEQUENCE [LARGE SCALE GENOMIC DNA]</scope>
    <source>
        <strain evidence="2 3">PLb11B</strain>
    </source>
</reference>
<feature type="compositionally biased region" description="Basic and acidic residues" evidence="1">
    <location>
        <begin position="14"/>
        <end position="40"/>
    </location>
</feature>